<accession>A0A1D6KA30</accession>
<dbReference type="EC" id="2.3.1.15" evidence="4"/>
<comment type="pathway">
    <text evidence="1">Phospholipid metabolism; CDP-diacylglycerol biosynthesis; CDP-diacylglycerol from sn-glycerol 3-phosphate: step 1/3.</text>
</comment>
<dbReference type="InterPro" id="IPR023083">
    <property type="entry name" value="G3P_O-acylTrfase_N"/>
</dbReference>
<dbReference type="UniPathway" id="UPA00557">
    <property type="reaction ID" value="UER00612"/>
</dbReference>
<feature type="domain" description="Glycerol-3-phosphate O-acyltransferase alpha-helical bundle N-terminal" evidence="11">
    <location>
        <begin position="91"/>
        <end position="158"/>
    </location>
</feature>
<keyword evidence="6 12" id="KW-0808">Transferase</keyword>
<evidence type="ECO:0000256" key="4">
    <source>
        <dbReference type="ARBA" id="ARBA00013113"/>
    </source>
</evidence>
<evidence type="ECO:0000256" key="7">
    <source>
        <dbReference type="ARBA" id="ARBA00023098"/>
    </source>
</evidence>
<evidence type="ECO:0000313" key="12">
    <source>
        <dbReference type="EMBL" id="ONM00339.1"/>
    </source>
</evidence>
<name>A0A1D6KA30_MAIZE</name>
<gene>
    <name evidence="12" type="ORF">ZEAMMB73_Zm00001d030117</name>
</gene>
<keyword evidence="8" id="KW-0594">Phospholipid biosynthesis</keyword>
<keyword evidence="7" id="KW-0443">Lipid metabolism</keyword>
<dbReference type="PANTHER" id="PTHR35695:SF1">
    <property type="entry name" value="GLYCEROL-3-PHOSPHATE ACYLTRANSFERASE, CHLOROPLASTIC"/>
    <property type="match status" value="1"/>
</dbReference>
<proteinExistence type="inferred from homology"/>
<dbReference type="ExpressionAtlas" id="A0A1D6KA30">
    <property type="expression patterns" value="baseline and differential"/>
</dbReference>
<dbReference type="EMBL" id="CM007647">
    <property type="protein sequence ID" value="ONM00339.1"/>
    <property type="molecule type" value="Genomic_DNA"/>
</dbReference>
<dbReference type="Gene3D" id="3.40.1130.10">
    <property type="entry name" value="Glycerol-3-phosphate (1)-acyltransferase"/>
    <property type="match status" value="2"/>
</dbReference>
<evidence type="ECO:0000259" key="11">
    <source>
        <dbReference type="Pfam" id="PF14829"/>
    </source>
</evidence>
<evidence type="ECO:0000256" key="3">
    <source>
        <dbReference type="ARBA" id="ARBA00007937"/>
    </source>
</evidence>
<reference evidence="12" key="1">
    <citation type="submission" date="2015-12" db="EMBL/GenBank/DDBJ databases">
        <title>Update maize B73 reference genome by single molecule sequencing technologies.</title>
        <authorList>
            <consortium name="Maize Genome Sequencing Project"/>
            <person name="Ware D."/>
        </authorList>
    </citation>
    <scope>NUCLEOTIDE SEQUENCE [LARGE SCALE GENOMIC DNA]</scope>
    <source>
        <tissue evidence="12">Seedling</tissue>
    </source>
</reference>
<evidence type="ECO:0000256" key="6">
    <source>
        <dbReference type="ARBA" id="ARBA00022679"/>
    </source>
</evidence>
<keyword evidence="9" id="KW-1208">Phospholipid metabolism</keyword>
<evidence type="ECO:0000256" key="2">
    <source>
        <dbReference type="ARBA" id="ARBA00005189"/>
    </source>
</evidence>
<organism evidence="12">
    <name type="scientific">Zea mays</name>
    <name type="common">Maize</name>
    <dbReference type="NCBI Taxonomy" id="4577"/>
    <lineage>
        <taxon>Eukaryota</taxon>
        <taxon>Viridiplantae</taxon>
        <taxon>Streptophyta</taxon>
        <taxon>Embryophyta</taxon>
        <taxon>Tracheophyta</taxon>
        <taxon>Spermatophyta</taxon>
        <taxon>Magnoliopsida</taxon>
        <taxon>Liliopsida</taxon>
        <taxon>Poales</taxon>
        <taxon>Poaceae</taxon>
        <taxon>PACMAD clade</taxon>
        <taxon>Panicoideae</taxon>
        <taxon>Andropogonodae</taxon>
        <taxon>Andropogoneae</taxon>
        <taxon>Tripsacinae</taxon>
        <taxon>Zea</taxon>
    </lineage>
</organism>
<comment type="pathway">
    <text evidence="2">Lipid metabolism.</text>
</comment>
<dbReference type="InterPro" id="IPR016222">
    <property type="entry name" value="G3P_O-acylTrfase_chlp"/>
</dbReference>
<dbReference type="GO" id="GO:0004366">
    <property type="term" value="F:glycerol-3-phosphate O-acyltransferase activity"/>
    <property type="evidence" value="ECO:0007669"/>
    <property type="project" value="UniProtKB-EC"/>
</dbReference>
<sequence length="289" mass="32153">MHAPPLVAFAGGACPASAASSLSPWLASLRPAIVAAPARLLWFRRGALRLEAKAAWRATGGGRGPRVPAKGAVLASYMGAEEVVGPLSLLDEEELILHIRKERDNGKLPADVAINLEELYYNYRNAVLQNGDPNAYEIMLSNMTALFDRVLLDVQNPFTFPPYHKAVREPFDYYMFGQNYIRPLVDFRNSYVGNISLFHDMEEKLHQAHFDSSTVDNMRRLLEHAGVPGHIYPLSLLCYEVMPPPQQVEKEIGEQRVISFHGVGLSATEETKYGDITCHTKNADEVCSQ</sequence>
<dbReference type="Pfam" id="PF14829">
    <property type="entry name" value="GPAT_N"/>
    <property type="match status" value="1"/>
</dbReference>
<dbReference type="AlphaFoldDB" id="A0A1D6KA30"/>
<dbReference type="InterPro" id="IPR038114">
    <property type="entry name" value="GPAT_N_sf"/>
</dbReference>
<evidence type="ECO:0000256" key="1">
    <source>
        <dbReference type="ARBA" id="ARBA00004765"/>
    </source>
</evidence>
<comment type="similarity">
    <text evidence="3">Belongs to the GPAT/DAPAT family.</text>
</comment>
<dbReference type="SUPFAM" id="SSF69593">
    <property type="entry name" value="Glycerol-3-phosphate (1)-acyltransferase"/>
    <property type="match status" value="2"/>
</dbReference>
<evidence type="ECO:0000256" key="9">
    <source>
        <dbReference type="ARBA" id="ARBA00023264"/>
    </source>
</evidence>
<evidence type="ECO:0000256" key="5">
    <source>
        <dbReference type="ARBA" id="ARBA00022516"/>
    </source>
</evidence>
<evidence type="ECO:0000256" key="10">
    <source>
        <dbReference type="ARBA" id="ARBA00023315"/>
    </source>
</evidence>
<keyword evidence="10 12" id="KW-0012">Acyltransferase</keyword>
<protein>
    <recommendedName>
        <fullName evidence="4">glycerol-3-phosphate 1-O-acyltransferase</fullName>
        <ecNumber evidence="4">2.3.1.15</ecNumber>
    </recommendedName>
</protein>
<evidence type="ECO:0000256" key="8">
    <source>
        <dbReference type="ARBA" id="ARBA00023209"/>
    </source>
</evidence>
<dbReference type="PANTHER" id="PTHR35695">
    <property type="entry name" value="GLYCEROL-3-PHOSPHATE ACYLTRANSFERASE, CHLOROPLASTIC"/>
    <property type="match status" value="1"/>
</dbReference>
<dbReference type="GO" id="GO:0016024">
    <property type="term" value="P:CDP-diacylglycerol biosynthetic process"/>
    <property type="evidence" value="ECO:0007669"/>
    <property type="project" value="UniProtKB-UniPathway"/>
</dbReference>
<keyword evidence="5" id="KW-0444">Lipid biosynthesis</keyword>
<dbReference type="Gene3D" id="1.10.1200.50">
    <property type="entry name" value="Glycerol-3-phosphate acyltransferase, alpha helical bundle, N-terminal"/>
    <property type="match status" value="1"/>
</dbReference>